<dbReference type="Proteomes" id="UP000435323">
    <property type="component" value="Unassembled WGS sequence"/>
</dbReference>
<sequence length="153" mass="18104">MYYLLLMKKLFIQKNEMLNNYMMLTIFLITGLFLITKEVKENYVGTLTELSGIKHHYTVTIFDYKKMLVNETIYGVNGLTRTNVCLFTLNHIDDNRYILLTKESLSSKSKRERCIGFFSNLSMLSFYSDDDGLFVENNNAYLFLKRKKENRLK</sequence>
<accession>A0A6N3YYH7</accession>
<organism evidence="1 2">
    <name type="scientific">Aliivibrio fischeri</name>
    <name type="common">Vibrio fischeri</name>
    <dbReference type="NCBI Taxonomy" id="668"/>
    <lineage>
        <taxon>Bacteria</taxon>
        <taxon>Pseudomonadati</taxon>
        <taxon>Pseudomonadota</taxon>
        <taxon>Gammaproteobacteria</taxon>
        <taxon>Vibrionales</taxon>
        <taxon>Vibrionaceae</taxon>
        <taxon>Aliivibrio</taxon>
    </lineage>
</organism>
<reference evidence="1 2" key="1">
    <citation type="submission" date="2019-11" db="EMBL/GenBank/DDBJ databases">
        <title>Using colonization assays and comparative genomics to discover symbiosis behaviors and factors in Vibrio fischeri.</title>
        <authorList>
            <person name="Bongrand C."/>
            <person name="Moriano-Gutierrez S."/>
            <person name="Arevalo P."/>
            <person name="Mcfall-Ngai M."/>
            <person name="Visick K."/>
            <person name="Polz M.F."/>
            <person name="Ruby E.G."/>
        </authorList>
    </citation>
    <scope>NUCLEOTIDE SEQUENCE [LARGE SCALE GENOMIC DNA]</scope>
    <source>
        <strain evidence="2">emors.3.2</strain>
    </source>
</reference>
<proteinExistence type="predicted"/>
<evidence type="ECO:0000313" key="2">
    <source>
        <dbReference type="Proteomes" id="UP000435323"/>
    </source>
</evidence>
<protein>
    <submittedName>
        <fullName evidence="1">Uncharacterized protein</fullName>
    </submittedName>
</protein>
<name>A0A6N3YYH7_ALIFS</name>
<gene>
    <name evidence="1" type="ORF">GNP77_13665</name>
</gene>
<evidence type="ECO:0000313" key="1">
    <source>
        <dbReference type="EMBL" id="MUK46429.1"/>
    </source>
</evidence>
<dbReference type="AlphaFoldDB" id="A0A6N3YYH7"/>
<comment type="caution">
    <text evidence="1">The sequence shown here is derived from an EMBL/GenBank/DDBJ whole genome shotgun (WGS) entry which is preliminary data.</text>
</comment>
<dbReference type="EMBL" id="WOBO01000015">
    <property type="protein sequence ID" value="MUK46429.1"/>
    <property type="molecule type" value="Genomic_DNA"/>
</dbReference>